<accession>A0A6C0TXE8</accession>
<dbReference type="RefSeq" id="WP_163493760.1">
    <property type="nucleotide sequence ID" value="NZ_CP048711.1"/>
</dbReference>
<protein>
    <submittedName>
        <fullName evidence="5">MarR family transcriptional regulator</fullName>
    </submittedName>
</protein>
<dbReference type="InterPro" id="IPR023187">
    <property type="entry name" value="Tscrpt_reg_MarR-type_CS"/>
</dbReference>
<dbReference type="InterPro" id="IPR000835">
    <property type="entry name" value="HTH_MarR-typ"/>
</dbReference>
<dbReference type="AlphaFoldDB" id="A0A6C0TXE8"/>
<dbReference type="EMBL" id="CP048711">
    <property type="protein sequence ID" value="QIB64510.1"/>
    <property type="molecule type" value="Genomic_DNA"/>
</dbReference>
<keyword evidence="2" id="KW-0238">DNA-binding</keyword>
<evidence type="ECO:0000256" key="2">
    <source>
        <dbReference type="ARBA" id="ARBA00023125"/>
    </source>
</evidence>
<dbReference type="Pfam" id="PF01047">
    <property type="entry name" value="MarR"/>
    <property type="match status" value="1"/>
</dbReference>
<dbReference type="PROSITE" id="PS50995">
    <property type="entry name" value="HTH_MARR_2"/>
    <property type="match status" value="1"/>
</dbReference>
<dbReference type="GO" id="GO:0003677">
    <property type="term" value="F:DNA binding"/>
    <property type="evidence" value="ECO:0007669"/>
    <property type="project" value="UniProtKB-KW"/>
</dbReference>
<keyword evidence="6" id="KW-1185">Reference proteome</keyword>
<dbReference type="InterPro" id="IPR036388">
    <property type="entry name" value="WH-like_DNA-bd_sf"/>
</dbReference>
<keyword evidence="1" id="KW-0805">Transcription regulation</keyword>
<dbReference type="GO" id="GO:0003700">
    <property type="term" value="F:DNA-binding transcription factor activity"/>
    <property type="evidence" value="ECO:0007669"/>
    <property type="project" value="InterPro"/>
</dbReference>
<evidence type="ECO:0000256" key="3">
    <source>
        <dbReference type="ARBA" id="ARBA00023163"/>
    </source>
</evidence>
<sequence length="184" mass="20563">MQAVSTKRDALVYRIDEVLVALRRVIRATDLHSRHLAKTTGLTSPQILLLQTIRDQGQVTIGQLATDISLSQATVTSILDRLEKRGLVYRERSCTDKRKVHAHLTNAGMEVLKHAPVPLQEQFTREFGELEEWEQAMIISSLQRIAGMMDKGQLSASSVLDIGILEDCPADPAEDHRQRQAVGE</sequence>
<proteinExistence type="predicted"/>
<dbReference type="PRINTS" id="PR00598">
    <property type="entry name" value="HTHMARR"/>
</dbReference>
<dbReference type="SUPFAM" id="SSF46785">
    <property type="entry name" value="Winged helix' DNA-binding domain"/>
    <property type="match status" value="1"/>
</dbReference>
<dbReference type="PANTHER" id="PTHR33164">
    <property type="entry name" value="TRANSCRIPTIONAL REGULATOR, MARR FAMILY"/>
    <property type="match status" value="1"/>
</dbReference>
<gene>
    <name evidence="5" type="ORF">G3T16_02960</name>
</gene>
<dbReference type="SMART" id="SM00347">
    <property type="entry name" value="HTH_MARR"/>
    <property type="match status" value="1"/>
</dbReference>
<dbReference type="Gene3D" id="1.10.10.10">
    <property type="entry name" value="Winged helix-like DNA-binding domain superfamily/Winged helix DNA-binding domain"/>
    <property type="match status" value="1"/>
</dbReference>
<evidence type="ECO:0000313" key="5">
    <source>
        <dbReference type="EMBL" id="QIB64510.1"/>
    </source>
</evidence>
<organism evidence="5 6">
    <name type="scientific">Kineobactrum salinum</name>
    <dbReference type="NCBI Taxonomy" id="2708301"/>
    <lineage>
        <taxon>Bacteria</taxon>
        <taxon>Pseudomonadati</taxon>
        <taxon>Pseudomonadota</taxon>
        <taxon>Gammaproteobacteria</taxon>
        <taxon>Cellvibrionales</taxon>
        <taxon>Halieaceae</taxon>
        <taxon>Kineobactrum</taxon>
    </lineage>
</organism>
<feature type="domain" description="HTH marR-type" evidence="4">
    <location>
        <begin position="15"/>
        <end position="147"/>
    </location>
</feature>
<reference evidence="5 6" key="1">
    <citation type="submission" date="2020-02" db="EMBL/GenBank/DDBJ databases">
        <title>Genome sequencing for Kineobactrum sp. M2.</title>
        <authorList>
            <person name="Park S.-J."/>
        </authorList>
    </citation>
    <scope>NUCLEOTIDE SEQUENCE [LARGE SCALE GENOMIC DNA]</scope>
    <source>
        <strain evidence="5 6">M2</strain>
    </source>
</reference>
<dbReference type="GO" id="GO:0006950">
    <property type="term" value="P:response to stress"/>
    <property type="evidence" value="ECO:0007669"/>
    <property type="project" value="TreeGrafter"/>
</dbReference>
<dbReference type="InterPro" id="IPR036390">
    <property type="entry name" value="WH_DNA-bd_sf"/>
</dbReference>
<name>A0A6C0TXE8_9GAMM</name>
<evidence type="ECO:0000313" key="6">
    <source>
        <dbReference type="Proteomes" id="UP000477680"/>
    </source>
</evidence>
<dbReference type="PROSITE" id="PS01117">
    <property type="entry name" value="HTH_MARR_1"/>
    <property type="match status" value="1"/>
</dbReference>
<keyword evidence="3" id="KW-0804">Transcription</keyword>
<dbReference type="InterPro" id="IPR039422">
    <property type="entry name" value="MarR/SlyA-like"/>
</dbReference>
<evidence type="ECO:0000259" key="4">
    <source>
        <dbReference type="PROSITE" id="PS50995"/>
    </source>
</evidence>
<evidence type="ECO:0000256" key="1">
    <source>
        <dbReference type="ARBA" id="ARBA00023015"/>
    </source>
</evidence>
<dbReference type="PANTHER" id="PTHR33164:SF89">
    <property type="entry name" value="MARR FAMILY REGULATORY PROTEIN"/>
    <property type="match status" value="1"/>
</dbReference>
<dbReference type="Proteomes" id="UP000477680">
    <property type="component" value="Chromosome"/>
</dbReference>
<dbReference type="KEGG" id="kim:G3T16_02960"/>